<dbReference type="GO" id="GO:0006950">
    <property type="term" value="P:response to stress"/>
    <property type="evidence" value="ECO:0007669"/>
    <property type="project" value="UniProtKB-ARBA"/>
</dbReference>
<accession>A0A5C6EIW6</accession>
<evidence type="ECO:0000259" key="2">
    <source>
        <dbReference type="PROSITE" id="PS51352"/>
    </source>
</evidence>
<dbReference type="AlphaFoldDB" id="A0A5C6EIW6"/>
<evidence type="ECO:0000313" key="4">
    <source>
        <dbReference type="Proteomes" id="UP000317977"/>
    </source>
</evidence>
<dbReference type="PROSITE" id="PS00194">
    <property type="entry name" value="THIOREDOXIN_1"/>
    <property type="match status" value="1"/>
</dbReference>
<dbReference type="CDD" id="cd02966">
    <property type="entry name" value="TlpA_like_family"/>
    <property type="match status" value="1"/>
</dbReference>
<dbReference type="Gene3D" id="1.25.40.10">
    <property type="entry name" value="Tetratricopeptide repeat domain"/>
    <property type="match status" value="1"/>
</dbReference>
<evidence type="ECO:0000313" key="3">
    <source>
        <dbReference type="EMBL" id="TWU49693.1"/>
    </source>
</evidence>
<dbReference type="PANTHER" id="PTHR42852">
    <property type="entry name" value="THIOL:DISULFIDE INTERCHANGE PROTEIN DSBE"/>
    <property type="match status" value="1"/>
</dbReference>
<organism evidence="3 4">
    <name type="scientific">Rubripirellula reticaptiva</name>
    <dbReference type="NCBI Taxonomy" id="2528013"/>
    <lineage>
        <taxon>Bacteria</taxon>
        <taxon>Pseudomonadati</taxon>
        <taxon>Planctomycetota</taxon>
        <taxon>Planctomycetia</taxon>
        <taxon>Pirellulales</taxon>
        <taxon>Pirellulaceae</taxon>
        <taxon>Rubripirellula</taxon>
    </lineage>
</organism>
<dbReference type="EMBL" id="SJPX01000004">
    <property type="protein sequence ID" value="TWU49693.1"/>
    <property type="molecule type" value="Genomic_DNA"/>
</dbReference>
<evidence type="ECO:0000256" key="1">
    <source>
        <dbReference type="ARBA" id="ARBA00023284"/>
    </source>
</evidence>
<dbReference type="InterPro" id="IPR050553">
    <property type="entry name" value="Thioredoxin_ResA/DsbE_sf"/>
</dbReference>
<dbReference type="InterPro" id="IPR036249">
    <property type="entry name" value="Thioredoxin-like_sf"/>
</dbReference>
<dbReference type="Proteomes" id="UP000317977">
    <property type="component" value="Unassembled WGS sequence"/>
</dbReference>
<sequence>MTDHLLLRRVLRRRFLAPRFGTISTIAGLLLAAVASGELSAATPSAASALGIRPIQEGVDYDIVSPEVAERCTVTDIDKAGWSGWTVLSPDGMTLRRFADTNGDKKVDLWSYYKFGVEVYRDIDADFNTKADQYRWLGTGGTRWGFDKDEDGKVDSWNQISAEEVSAELVAALRESDPARFARLLITESELKSLGLGAAKTESLAAKADRAARDFAGLAKRQSAVGPQARWVQFAASTPGIVPEGTDGSTKDVIVYENAVAMYEQDKQGGQLMAGTLIKVGDAWRLVELPSVGDEGEAIAQTTGNFFTPGGSAAAMAAASGGIGEATQKLVNAMEAIDSKLAEASDEGVIASLNEQRADVIEDLIANADTPAMRDSWVRQLVDTLGLAAQSGAYPGGTARLRKISRQYGSENESIASYADYQAISSEYVIRQTPEADFAEVQKWYLESLTGFVDRYPGTPETASAYLQLALSKEFEDKEDEAIAFYKKVATAFPGTDAGEKAAGAARRLDSVGRRIELEGSTIQGKPFSLASLRGKPVVVHYWATWCEPCKQDMKLLRRLQASYQRAGLQLVGVNVDATGQSAAAFLTENPLPWVQLFEPGGLESSRLAKTLGVQTLPTMMLIDPDGKVVRHNVRAAELDEELAAMLKKK</sequence>
<dbReference type="Pfam" id="PF00578">
    <property type="entry name" value="AhpC-TSA"/>
    <property type="match status" value="1"/>
</dbReference>
<keyword evidence="4" id="KW-1185">Reference proteome</keyword>
<dbReference type="InterPro" id="IPR013766">
    <property type="entry name" value="Thioredoxin_domain"/>
</dbReference>
<name>A0A5C6EIW6_9BACT</name>
<dbReference type="InterPro" id="IPR000866">
    <property type="entry name" value="AhpC/TSA"/>
</dbReference>
<dbReference type="OrthoDB" id="252709at2"/>
<dbReference type="PANTHER" id="PTHR42852:SF18">
    <property type="entry name" value="CHROMOSOME UNDETERMINED SCAFFOLD_47, WHOLE GENOME SHOTGUN SEQUENCE"/>
    <property type="match status" value="1"/>
</dbReference>
<comment type="caution">
    <text evidence="3">The sequence shown here is derived from an EMBL/GenBank/DDBJ whole genome shotgun (WGS) entry which is preliminary data.</text>
</comment>
<keyword evidence="1" id="KW-0676">Redox-active center</keyword>
<dbReference type="GO" id="GO:0016491">
    <property type="term" value="F:oxidoreductase activity"/>
    <property type="evidence" value="ECO:0007669"/>
    <property type="project" value="InterPro"/>
</dbReference>
<dbReference type="InterPro" id="IPR017937">
    <property type="entry name" value="Thioredoxin_CS"/>
</dbReference>
<dbReference type="SUPFAM" id="SSF52833">
    <property type="entry name" value="Thioredoxin-like"/>
    <property type="match status" value="1"/>
</dbReference>
<dbReference type="InterPro" id="IPR011990">
    <property type="entry name" value="TPR-like_helical_dom_sf"/>
</dbReference>
<gene>
    <name evidence="3" type="primary">resA_4</name>
    <name evidence="3" type="ORF">Poly59_43150</name>
</gene>
<feature type="domain" description="Thioredoxin" evidence="2">
    <location>
        <begin position="509"/>
        <end position="650"/>
    </location>
</feature>
<dbReference type="GO" id="GO:0016209">
    <property type="term" value="F:antioxidant activity"/>
    <property type="evidence" value="ECO:0007669"/>
    <property type="project" value="InterPro"/>
</dbReference>
<proteinExistence type="predicted"/>
<protein>
    <submittedName>
        <fullName evidence="3">Thiol-disulfide oxidoreductase ResA</fullName>
    </submittedName>
</protein>
<dbReference type="Gene3D" id="3.40.30.10">
    <property type="entry name" value="Glutaredoxin"/>
    <property type="match status" value="1"/>
</dbReference>
<reference evidence="3 4" key="1">
    <citation type="submission" date="2019-02" db="EMBL/GenBank/DDBJ databases">
        <title>Deep-cultivation of Planctomycetes and their phenomic and genomic characterization uncovers novel biology.</title>
        <authorList>
            <person name="Wiegand S."/>
            <person name="Jogler M."/>
            <person name="Boedeker C."/>
            <person name="Pinto D."/>
            <person name="Vollmers J."/>
            <person name="Rivas-Marin E."/>
            <person name="Kohn T."/>
            <person name="Peeters S.H."/>
            <person name="Heuer A."/>
            <person name="Rast P."/>
            <person name="Oberbeckmann S."/>
            <person name="Bunk B."/>
            <person name="Jeske O."/>
            <person name="Meyerdierks A."/>
            <person name="Storesund J.E."/>
            <person name="Kallscheuer N."/>
            <person name="Luecker S."/>
            <person name="Lage O.M."/>
            <person name="Pohl T."/>
            <person name="Merkel B.J."/>
            <person name="Hornburger P."/>
            <person name="Mueller R.-W."/>
            <person name="Bruemmer F."/>
            <person name="Labrenz M."/>
            <person name="Spormann A.M."/>
            <person name="Op Den Camp H."/>
            <person name="Overmann J."/>
            <person name="Amann R."/>
            <person name="Jetten M.S.M."/>
            <person name="Mascher T."/>
            <person name="Medema M.H."/>
            <person name="Devos D.P."/>
            <person name="Kaster A.-K."/>
            <person name="Ovreas L."/>
            <person name="Rohde M."/>
            <person name="Galperin M.Y."/>
            <person name="Jogler C."/>
        </authorList>
    </citation>
    <scope>NUCLEOTIDE SEQUENCE [LARGE SCALE GENOMIC DNA]</scope>
    <source>
        <strain evidence="3 4">Poly59</strain>
    </source>
</reference>
<dbReference type="PROSITE" id="PS51352">
    <property type="entry name" value="THIOREDOXIN_2"/>
    <property type="match status" value="1"/>
</dbReference>